<dbReference type="AlphaFoldDB" id="A0A3M7T8M1"/>
<dbReference type="Proteomes" id="UP000276133">
    <property type="component" value="Unassembled WGS sequence"/>
</dbReference>
<evidence type="ECO:0000313" key="1">
    <source>
        <dbReference type="EMBL" id="RNA44414.1"/>
    </source>
</evidence>
<dbReference type="EMBL" id="REGN01000111">
    <property type="protein sequence ID" value="RNA44414.1"/>
    <property type="molecule type" value="Genomic_DNA"/>
</dbReference>
<evidence type="ECO:0000313" key="2">
    <source>
        <dbReference type="Proteomes" id="UP000276133"/>
    </source>
</evidence>
<reference evidence="1 2" key="1">
    <citation type="journal article" date="2018" name="Sci. Rep.">
        <title>Genomic signatures of local adaptation to the degree of environmental predictability in rotifers.</title>
        <authorList>
            <person name="Franch-Gras L."/>
            <person name="Hahn C."/>
            <person name="Garcia-Roger E.M."/>
            <person name="Carmona M.J."/>
            <person name="Serra M."/>
            <person name="Gomez A."/>
        </authorList>
    </citation>
    <scope>NUCLEOTIDE SEQUENCE [LARGE SCALE GENOMIC DNA]</scope>
    <source>
        <strain evidence="1">HYR1</strain>
    </source>
</reference>
<sequence>MAIFIGLFKSSQHDNKKSENLFAIKLVIKNVSIETNFGIPKLTDVYCPLFVKENGRDLLNRVIKNEQVCDAIRRYSLIKILSSFNCLKKISIRT</sequence>
<accession>A0A3M7T8M1</accession>
<keyword evidence="2" id="KW-1185">Reference proteome</keyword>
<proteinExistence type="predicted"/>
<gene>
    <name evidence="1" type="ORF">BpHYR1_047887</name>
</gene>
<comment type="caution">
    <text evidence="1">The sequence shown here is derived from an EMBL/GenBank/DDBJ whole genome shotgun (WGS) entry which is preliminary data.</text>
</comment>
<name>A0A3M7T8M1_BRAPC</name>
<organism evidence="1 2">
    <name type="scientific">Brachionus plicatilis</name>
    <name type="common">Marine rotifer</name>
    <name type="synonym">Brachionus muelleri</name>
    <dbReference type="NCBI Taxonomy" id="10195"/>
    <lineage>
        <taxon>Eukaryota</taxon>
        <taxon>Metazoa</taxon>
        <taxon>Spiralia</taxon>
        <taxon>Gnathifera</taxon>
        <taxon>Rotifera</taxon>
        <taxon>Eurotatoria</taxon>
        <taxon>Monogononta</taxon>
        <taxon>Pseudotrocha</taxon>
        <taxon>Ploima</taxon>
        <taxon>Brachionidae</taxon>
        <taxon>Brachionus</taxon>
    </lineage>
</organism>
<protein>
    <submittedName>
        <fullName evidence="1">Uncharacterized protein</fullName>
    </submittedName>
</protein>